<keyword evidence="3" id="KW-1185">Reference proteome</keyword>
<dbReference type="InterPro" id="IPR051158">
    <property type="entry name" value="Metallophosphoesterase_sf"/>
</dbReference>
<comment type="caution">
    <text evidence="2">The sequence shown here is derived from an EMBL/GenBank/DDBJ whole genome shotgun (WGS) entry which is preliminary data.</text>
</comment>
<dbReference type="RefSeq" id="WP_071066215.1">
    <property type="nucleotide sequence ID" value="NZ_MAXA01000247.1"/>
</dbReference>
<protein>
    <submittedName>
        <fullName evidence="2">Metallophosphoesterase</fullName>
    </submittedName>
</protein>
<proteinExistence type="predicted"/>
<dbReference type="PANTHER" id="PTHR31302:SF20">
    <property type="entry name" value="CONSERVED PROTEIN"/>
    <property type="match status" value="1"/>
</dbReference>
<dbReference type="AlphaFoldDB" id="A0A1S1PM48"/>
<gene>
    <name evidence="2" type="ORF">BBK14_25675</name>
</gene>
<organism evidence="2 3">
    <name type="scientific">Parafrankia soli</name>
    <dbReference type="NCBI Taxonomy" id="2599596"/>
    <lineage>
        <taxon>Bacteria</taxon>
        <taxon>Bacillati</taxon>
        <taxon>Actinomycetota</taxon>
        <taxon>Actinomycetes</taxon>
        <taxon>Frankiales</taxon>
        <taxon>Frankiaceae</taxon>
        <taxon>Parafrankia</taxon>
    </lineage>
</organism>
<dbReference type="InterPro" id="IPR004843">
    <property type="entry name" value="Calcineurin-like_PHP"/>
</dbReference>
<dbReference type="GO" id="GO:0008758">
    <property type="term" value="F:UDP-2,3-diacylglucosamine hydrolase activity"/>
    <property type="evidence" value="ECO:0007669"/>
    <property type="project" value="TreeGrafter"/>
</dbReference>
<dbReference type="EMBL" id="MAXA01000247">
    <property type="protein sequence ID" value="OHV22341.1"/>
    <property type="molecule type" value="Genomic_DNA"/>
</dbReference>
<dbReference type="PANTHER" id="PTHR31302">
    <property type="entry name" value="TRANSMEMBRANE PROTEIN WITH METALLOPHOSPHOESTERASE DOMAIN-RELATED"/>
    <property type="match status" value="1"/>
</dbReference>
<evidence type="ECO:0000313" key="2">
    <source>
        <dbReference type="EMBL" id="OHV22341.1"/>
    </source>
</evidence>
<dbReference type="Gene3D" id="3.60.21.10">
    <property type="match status" value="1"/>
</dbReference>
<reference evidence="3" key="1">
    <citation type="submission" date="2016-07" db="EMBL/GenBank/DDBJ databases">
        <title>Frankia sp. NRRL B-16219 Genome sequencing.</title>
        <authorList>
            <person name="Ghodhbane-Gtari F."/>
            <person name="Swanson E."/>
            <person name="Gueddou A."/>
            <person name="Louati M."/>
            <person name="Nouioui I."/>
            <person name="Hezbri K."/>
            <person name="Abebe-Akele F."/>
            <person name="Simpson S."/>
            <person name="Morris K."/>
            <person name="Thomas K."/>
            <person name="Gtari M."/>
            <person name="Tisa L.S."/>
        </authorList>
    </citation>
    <scope>NUCLEOTIDE SEQUENCE [LARGE SCALE GENOMIC DNA]</scope>
    <source>
        <strain evidence="3">NRRL B-16219</strain>
    </source>
</reference>
<dbReference type="InterPro" id="IPR029052">
    <property type="entry name" value="Metallo-depent_PP-like"/>
</dbReference>
<accession>A0A1S1PM48</accession>
<dbReference type="Pfam" id="PF00149">
    <property type="entry name" value="Metallophos"/>
    <property type="match status" value="1"/>
</dbReference>
<dbReference type="Proteomes" id="UP000179769">
    <property type="component" value="Unassembled WGS sequence"/>
</dbReference>
<evidence type="ECO:0000259" key="1">
    <source>
        <dbReference type="Pfam" id="PF00149"/>
    </source>
</evidence>
<sequence length="303" mass="32487">MRPSRGTVRAVSGLAAAGLGTALYAGVYERTAYTLRRREVAVLAPGSTSLRLLHISDLHVTPNQHGKFAWLSDLARLVPDLVVLTGDVLSHPRAQAPLLAALDPLFTFPGLFVPGNNDYHAPTLRSPHRYLERTNTPGPKGPALDWAGFARALATASGWRELTNIRGTIDMGGRTLDLRGVDDARLRRDRLALVSGPPEPGAALALGLSHTPEPRVLDAFTADGVDLILSGHTHGGQIRLPGYGALVTNCGIGRERAWGLSRHAAGGRHSWLHVSAGLGTSPFAPFRFNCRPEATLLTLTERR</sequence>
<dbReference type="OrthoDB" id="9780884at2"/>
<dbReference type="GO" id="GO:0016020">
    <property type="term" value="C:membrane"/>
    <property type="evidence" value="ECO:0007669"/>
    <property type="project" value="GOC"/>
</dbReference>
<dbReference type="GO" id="GO:0009245">
    <property type="term" value="P:lipid A biosynthetic process"/>
    <property type="evidence" value="ECO:0007669"/>
    <property type="project" value="TreeGrafter"/>
</dbReference>
<dbReference type="SUPFAM" id="SSF56300">
    <property type="entry name" value="Metallo-dependent phosphatases"/>
    <property type="match status" value="1"/>
</dbReference>
<name>A0A1S1PM48_9ACTN</name>
<feature type="domain" description="Calcineurin-like phosphoesterase" evidence="1">
    <location>
        <begin position="50"/>
        <end position="235"/>
    </location>
</feature>
<evidence type="ECO:0000313" key="3">
    <source>
        <dbReference type="Proteomes" id="UP000179769"/>
    </source>
</evidence>